<reference evidence="1" key="1">
    <citation type="submission" date="2021-12" db="EMBL/GenBank/DDBJ databases">
        <title>Draft genome sequence of Corynebacterium ammoniagenes strain T-723.</title>
        <authorList>
            <person name="Matsuzawa M."/>
            <person name="Hiratani M."/>
            <person name="Abe I."/>
            <person name="Tsuji Y."/>
            <person name="Nakamura J."/>
        </authorList>
    </citation>
    <scope>NUCLEOTIDE SEQUENCE</scope>
    <source>
        <strain evidence="1">T-723</strain>
    </source>
</reference>
<dbReference type="Proteomes" id="UP001054925">
    <property type="component" value="Unassembled WGS sequence"/>
</dbReference>
<name>A0AAV5G1L4_CORAM</name>
<organism evidence="1 2">
    <name type="scientific">Corynebacterium ammoniagenes</name>
    <name type="common">Brevibacterium ammoniagenes</name>
    <dbReference type="NCBI Taxonomy" id="1697"/>
    <lineage>
        <taxon>Bacteria</taxon>
        <taxon>Bacillati</taxon>
        <taxon>Actinomycetota</taxon>
        <taxon>Actinomycetes</taxon>
        <taxon>Mycobacteriales</taxon>
        <taxon>Corynebacteriaceae</taxon>
        <taxon>Corynebacterium</taxon>
    </lineage>
</organism>
<sequence length="171" mass="19449">MVIKVNEVENVYVLPFIVEYQAKKQAQALGKNWVDLLRDANDDAIGLLGNRQIQEKLAASNAQKILRRQVLAALPKKSDALKQSKIEFDLDSPWTDELNSLIQAVDSTDHEQIVTRYSIRDTEYIKKIAQGLKFLNTDTYRDAVLTSLRQDDELRAELTEFLGQPRTISSS</sequence>
<dbReference type="EMBL" id="BQKK01000001">
    <property type="protein sequence ID" value="GJN42024.1"/>
    <property type="molecule type" value="Genomic_DNA"/>
</dbReference>
<protein>
    <submittedName>
        <fullName evidence="1">Uncharacterized protein</fullName>
    </submittedName>
</protein>
<dbReference type="AlphaFoldDB" id="A0AAV5G1L4"/>
<gene>
    <name evidence="1" type="ORF">CAT723_05030</name>
</gene>
<evidence type="ECO:0000313" key="1">
    <source>
        <dbReference type="EMBL" id="GJN42024.1"/>
    </source>
</evidence>
<comment type="caution">
    <text evidence="1">The sequence shown here is derived from an EMBL/GenBank/DDBJ whole genome shotgun (WGS) entry which is preliminary data.</text>
</comment>
<evidence type="ECO:0000313" key="2">
    <source>
        <dbReference type="Proteomes" id="UP001054925"/>
    </source>
</evidence>
<proteinExistence type="predicted"/>
<accession>A0AAV5G1L4</accession>